<organism evidence="2 3">
    <name type="scientific">Paractinoplanes rishiriensis</name>
    <dbReference type="NCBI Taxonomy" id="1050105"/>
    <lineage>
        <taxon>Bacteria</taxon>
        <taxon>Bacillati</taxon>
        <taxon>Actinomycetota</taxon>
        <taxon>Actinomycetes</taxon>
        <taxon>Micromonosporales</taxon>
        <taxon>Micromonosporaceae</taxon>
        <taxon>Paractinoplanes</taxon>
    </lineage>
</organism>
<evidence type="ECO:0000313" key="3">
    <source>
        <dbReference type="Proteomes" id="UP000636960"/>
    </source>
</evidence>
<evidence type="ECO:0000313" key="2">
    <source>
        <dbReference type="EMBL" id="GIE94153.1"/>
    </source>
</evidence>
<dbReference type="RefSeq" id="WP_203780479.1">
    <property type="nucleotide sequence ID" value="NZ_BOMV01000011.1"/>
</dbReference>
<reference evidence="2" key="1">
    <citation type="submission" date="2021-01" db="EMBL/GenBank/DDBJ databases">
        <title>Whole genome shotgun sequence of Actinoplanes rishiriensis NBRC 108556.</title>
        <authorList>
            <person name="Komaki H."/>
            <person name="Tamura T."/>
        </authorList>
    </citation>
    <scope>NUCLEOTIDE SEQUENCE</scope>
    <source>
        <strain evidence="2">NBRC 108556</strain>
    </source>
</reference>
<dbReference type="Proteomes" id="UP000636960">
    <property type="component" value="Unassembled WGS sequence"/>
</dbReference>
<dbReference type="EMBL" id="BOMV01000011">
    <property type="protein sequence ID" value="GIE94153.1"/>
    <property type="molecule type" value="Genomic_DNA"/>
</dbReference>
<proteinExistence type="predicted"/>
<gene>
    <name evidence="2" type="ORF">Ari01nite_16180</name>
</gene>
<protein>
    <submittedName>
        <fullName evidence="2">Uncharacterized protein</fullName>
    </submittedName>
</protein>
<keyword evidence="3" id="KW-1185">Reference proteome</keyword>
<sequence>MADWILVPCLVQLRTEFNRIAPDRDTTTDGSIGDTAHQNTVSDHNPDETGAVPIRDADSINEVHAVDVDVDLRVPGLTMERVVQFLLGRCRSGAENRLRYIIYNKRIWQASNGWAQQSYSGASPHTAHAHFSASYETAREASTASWHLEELVALTDAEIERIAARVEQRVWNHTEPNPYDNGATNRRMGGDLRMMEYRDDQRALATNVTRLDNQVIPMLKQTLALVSQLAGEPSATEPMIAVAVLSGMPPAVIAAAIPPELAKEVVSELMTRIR</sequence>
<feature type="region of interest" description="Disordered" evidence="1">
    <location>
        <begin position="22"/>
        <end position="53"/>
    </location>
</feature>
<name>A0A919JSV3_9ACTN</name>
<evidence type="ECO:0000256" key="1">
    <source>
        <dbReference type="SAM" id="MobiDB-lite"/>
    </source>
</evidence>
<dbReference type="AlphaFoldDB" id="A0A919JSV3"/>
<accession>A0A919JSV3</accession>
<comment type="caution">
    <text evidence="2">The sequence shown here is derived from an EMBL/GenBank/DDBJ whole genome shotgun (WGS) entry which is preliminary data.</text>
</comment>